<feature type="compositionally biased region" description="Low complexity" evidence="2">
    <location>
        <begin position="1160"/>
        <end position="1169"/>
    </location>
</feature>
<feature type="region of interest" description="Disordered" evidence="2">
    <location>
        <begin position="1251"/>
        <end position="1274"/>
    </location>
</feature>
<dbReference type="Proteomes" id="UP000707451">
    <property type="component" value="Unassembled WGS sequence"/>
</dbReference>
<name>A0A9P8BS35_9FUNG</name>
<feature type="compositionally biased region" description="Acidic residues" evidence="2">
    <location>
        <begin position="210"/>
        <end position="242"/>
    </location>
</feature>
<proteinExistence type="predicted"/>
<feature type="region of interest" description="Disordered" evidence="2">
    <location>
        <begin position="321"/>
        <end position="340"/>
    </location>
</feature>
<dbReference type="AlphaFoldDB" id="A0A9P8BS35"/>
<reference evidence="3" key="1">
    <citation type="submission" date="2021-06" db="EMBL/GenBank/DDBJ databases">
        <title>Genome Sequence of Mortierella hyaline Strain SCG-10, a Cold-Adapted, Nitrate-Reducing Fungus Isolated from Soil in Minnesota, USA.</title>
        <authorList>
            <person name="Aldossari N."/>
        </authorList>
    </citation>
    <scope>NUCLEOTIDE SEQUENCE</scope>
    <source>
        <strain evidence="3">SCG-10</strain>
    </source>
</reference>
<dbReference type="OrthoDB" id="2438557at2759"/>
<feature type="compositionally biased region" description="Acidic residues" evidence="2">
    <location>
        <begin position="277"/>
        <end position="290"/>
    </location>
</feature>
<feature type="region of interest" description="Disordered" evidence="2">
    <location>
        <begin position="1"/>
        <end position="113"/>
    </location>
</feature>
<evidence type="ECO:0000256" key="1">
    <source>
        <dbReference type="SAM" id="Coils"/>
    </source>
</evidence>
<feature type="compositionally biased region" description="Low complexity" evidence="2">
    <location>
        <begin position="1120"/>
        <end position="1147"/>
    </location>
</feature>
<evidence type="ECO:0000313" key="4">
    <source>
        <dbReference type="Proteomes" id="UP000707451"/>
    </source>
</evidence>
<feature type="coiled-coil region" evidence="1">
    <location>
        <begin position="1001"/>
        <end position="1040"/>
    </location>
</feature>
<feature type="compositionally biased region" description="Polar residues" evidence="2">
    <location>
        <begin position="80"/>
        <end position="98"/>
    </location>
</feature>
<feature type="compositionally biased region" description="Basic and acidic residues" evidence="2">
    <location>
        <begin position="1108"/>
        <end position="1119"/>
    </location>
</feature>
<feature type="compositionally biased region" description="Basic and acidic residues" evidence="2">
    <location>
        <begin position="1148"/>
        <end position="1159"/>
    </location>
</feature>
<keyword evidence="4" id="KW-1185">Reference proteome</keyword>
<feature type="compositionally biased region" description="Low complexity" evidence="2">
    <location>
        <begin position="146"/>
        <end position="162"/>
    </location>
</feature>
<organism evidence="3 4">
    <name type="scientific">Linnemannia hyalina</name>
    <dbReference type="NCBI Taxonomy" id="64524"/>
    <lineage>
        <taxon>Eukaryota</taxon>
        <taxon>Fungi</taxon>
        <taxon>Fungi incertae sedis</taxon>
        <taxon>Mucoromycota</taxon>
        <taxon>Mortierellomycotina</taxon>
        <taxon>Mortierellomycetes</taxon>
        <taxon>Mortierellales</taxon>
        <taxon>Mortierellaceae</taxon>
        <taxon>Linnemannia</taxon>
    </lineage>
</organism>
<dbReference type="PANTHER" id="PTHR45725">
    <property type="entry name" value="FORMIN HOMOLOGY 2 FAMILY MEMBER"/>
    <property type="match status" value="1"/>
</dbReference>
<feature type="compositionally biased region" description="Acidic residues" evidence="2">
    <location>
        <begin position="325"/>
        <end position="340"/>
    </location>
</feature>
<keyword evidence="1" id="KW-0175">Coiled coil</keyword>
<feature type="region of interest" description="Disordered" evidence="2">
    <location>
        <begin position="130"/>
        <end position="172"/>
    </location>
</feature>
<feature type="coiled-coil region" evidence="1">
    <location>
        <begin position="1174"/>
        <end position="1243"/>
    </location>
</feature>
<dbReference type="InterPro" id="IPR051425">
    <property type="entry name" value="Formin_Homology"/>
</dbReference>
<comment type="caution">
    <text evidence="3">The sequence shown here is derived from an EMBL/GenBank/DDBJ whole genome shotgun (WGS) entry which is preliminary data.</text>
</comment>
<sequence>MDDDDQFESWPRKSARIRDREATKAAEAAKALQEKENESKHQQRAKRRNPPSAQVQTLNRAKAVQAKAVQANATQAAHGKSTTSPSRSAMLKTTQAKITQAKPIQADPGKSAISSTRAATFKAIRAKVEQAKTEQAATPHEKSTPSSWRATVSSVSLSSTQSGPFQPCLDPENIDVDVETDAEAAYVTAVGTPNSSLSSPLSCGTVMGNGDEDLGVDESDCDMNADSENDGEAEEEDDDEEMPSCLEMRIRPSVSGKTLPGARTRSHPRSHSLGSYAEEDGDEEGRDDDGVERGTGEDEDEDEGGSGDDGDEDDELLSDTASESSELEYSDEELDYPDDEDYVYVPLTGREYAGRMMRKFFERFMESKEYLLTPLSFVIYWMPTTVDDNTPEDTFDLYTLPLKAMDREWDKAEVVDTLRSDQVAHWLQISIGNLLGFLVQATPSEMSRLNYYLHFRLDLMRTMQAMPSCFGWLNTDDDPQPGDPVYEVLHRFRSLDDEQQRLLLWCIKKETRIRREADARNKIDTMPYRPIVHDDFDTRAQLDYLLKTWDMHRARTSPVIEFRASKRFFPDFVDLRARNRWFVKVEVTEESLEALTPKEVLDTIKADHEFLHQLDSSRADYQESKMVEDEVVMAAQDPRFPLALMVNPPAQAPAQVPGVRASPPQPRGPPPLCILLPPRGPPPPPCQHMQQQVTGGRPTFHTSASTISMMAPMPLPHIPFQNIDGNSAAQASASTSSMAAPLPLPSHMQAQITSVDLALRASASTTPMMAPRPLPSHMQAQTTSVESVLQISASTTPMPLPIAYIPLQTTSGEATLQGSVSTTPLLATQALPPQYMQLHTTGYGPGFQGSILAGPMGPPPVLPRPQQYQQPLHPQQYFQRQQSLHPLQPLYPQQPLHPLQRPPPPLQFRQPIPSLTMNASTSALLHRRALKVISTDDNWWRHELLQIMEFHRKNSPTTPLQFDLPFMNQHIVDLQRDVQRERQRSFVRILCQKALVDQQRRREQEAAARQQQEILLQLEVERLLREQQRQQQEAMAVQLQQALQPLFDQQQQEAIGFEIQRMVEIQGADQRQQQHQQSLQYLADRIQQQTAAEEVQQVQQQQQQLEQGEEHRQQVREQESQSAEQQQQQQKLEPLQQQAGQRPQQQSEEQHHSSTEQHQHQQSAEIEQLQQQQLAETQQLLAEQQHLVQQLQLQQQAEQSQLQQESDTEIQQQELAAQLQLMMQQWTQQHQQHQVLLENLQTQQVVADSHQQRLLERVQQPSPALSTPPSPEAD</sequence>
<feature type="compositionally biased region" description="Polar residues" evidence="2">
    <location>
        <begin position="191"/>
        <end position="202"/>
    </location>
</feature>
<feature type="compositionally biased region" description="Acidic residues" evidence="2">
    <location>
        <begin position="297"/>
        <end position="316"/>
    </location>
</feature>
<gene>
    <name evidence="3" type="ORF">KI688_001895</name>
</gene>
<protein>
    <submittedName>
        <fullName evidence="3">Uncharacterized protein</fullName>
    </submittedName>
</protein>
<dbReference type="PANTHER" id="PTHR45725:SF1">
    <property type="entry name" value="DISHEVELLED ASSOCIATED ACTIVATOR OF MORPHOGENESIS, ISOFORM D"/>
    <property type="match status" value="1"/>
</dbReference>
<feature type="compositionally biased region" description="Basic and acidic residues" evidence="2">
    <location>
        <begin position="32"/>
        <end position="41"/>
    </location>
</feature>
<evidence type="ECO:0000313" key="3">
    <source>
        <dbReference type="EMBL" id="KAG9065606.1"/>
    </source>
</evidence>
<feature type="compositionally biased region" description="Low complexity" evidence="2">
    <location>
        <begin position="61"/>
        <end position="77"/>
    </location>
</feature>
<dbReference type="EMBL" id="JAHRHY010000011">
    <property type="protein sequence ID" value="KAG9065606.1"/>
    <property type="molecule type" value="Genomic_DNA"/>
</dbReference>
<feature type="region of interest" description="Disordered" evidence="2">
    <location>
        <begin position="1102"/>
        <end position="1169"/>
    </location>
</feature>
<accession>A0A9P8BS35</accession>
<evidence type="ECO:0000256" key="2">
    <source>
        <dbReference type="SAM" id="MobiDB-lite"/>
    </source>
</evidence>
<feature type="region of interest" description="Disordered" evidence="2">
    <location>
        <begin position="189"/>
        <end position="316"/>
    </location>
</feature>